<dbReference type="InterPro" id="IPR029044">
    <property type="entry name" value="Nucleotide-diphossugar_trans"/>
</dbReference>
<organism evidence="2 3">
    <name type="scientific">Spirosoma profusum</name>
    <dbReference type="NCBI Taxonomy" id="2771354"/>
    <lineage>
        <taxon>Bacteria</taxon>
        <taxon>Pseudomonadati</taxon>
        <taxon>Bacteroidota</taxon>
        <taxon>Cytophagia</taxon>
        <taxon>Cytophagales</taxon>
        <taxon>Cytophagaceae</taxon>
        <taxon>Spirosoma</taxon>
    </lineage>
</organism>
<dbReference type="RefSeq" id="WP_190888542.1">
    <property type="nucleotide sequence ID" value="NZ_JACWZY010000016.1"/>
</dbReference>
<keyword evidence="3" id="KW-1185">Reference proteome</keyword>
<dbReference type="GO" id="GO:0016779">
    <property type="term" value="F:nucleotidyltransferase activity"/>
    <property type="evidence" value="ECO:0007669"/>
    <property type="project" value="UniProtKB-ARBA"/>
</dbReference>
<accession>A0A926Y2P3</accession>
<dbReference type="InterPro" id="IPR025877">
    <property type="entry name" value="MobA-like_NTP_Trfase"/>
</dbReference>
<dbReference type="CDD" id="cd04182">
    <property type="entry name" value="GT_2_like_f"/>
    <property type="match status" value="1"/>
</dbReference>
<feature type="domain" description="MobA-like NTP transferase" evidence="1">
    <location>
        <begin position="6"/>
        <end position="168"/>
    </location>
</feature>
<dbReference type="PANTHER" id="PTHR43777">
    <property type="entry name" value="MOLYBDENUM COFACTOR CYTIDYLYLTRANSFERASE"/>
    <property type="match status" value="1"/>
</dbReference>
<evidence type="ECO:0000313" key="2">
    <source>
        <dbReference type="EMBL" id="MBD2702693.1"/>
    </source>
</evidence>
<dbReference type="Pfam" id="PF12804">
    <property type="entry name" value="NTP_transf_3"/>
    <property type="match status" value="1"/>
</dbReference>
<sequence>MRIATLILAAGSSSRLGGTPKQLLQSEGKTLLRRITEAALSLEIGPVVIVLGANREQLQSELSDLLVLTSVNEDWQEGIASSLRSGLGLIATESLDGFLVVLTDQPYITTDLLRQLITTYQQSGKGIVACRYGEANHLGVPALFSLKYKADFINLSGDIGARKLIQHYVDDCADVAFPLASVDLDTWEDVAKWQGR</sequence>
<name>A0A926Y2P3_9BACT</name>
<dbReference type="AlphaFoldDB" id="A0A926Y2P3"/>
<dbReference type="PANTHER" id="PTHR43777:SF1">
    <property type="entry name" value="MOLYBDENUM COFACTOR CYTIDYLYLTRANSFERASE"/>
    <property type="match status" value="1"/>
</dbReference>
<proteinExistence type="predicted"/>
<gene>
    <name evidence="2" type="ORF">IC229_18750</name>
</gene>
<evidence type="ECO:0000313" key="3">
    <source>
        <dbReference type="Proteomes" id="UP000598820"/>
    </source>
</evidence>
<dbReference type="Gene3D" id="3.90.550.10">
    <property type="entry name" value="Spore Coat Polysaccharide Biosynthesis Protein SpsA, Chain A"/>
    <property type="match status" value="1"/>
</dbReference>
<protein>
    <submittedName>
        <fullName evidence="2">Nucleotidyltransferase family protein</fullName>
    </submittedName>
</protein>
<evidence type="ECO:0000259" key="1">
    <source>
        <dbReference type="Pfam" id="PF12804"/>
    </source>
</evidence>
<dbReference type="SUPFAM" id="SSF53448">
    <property type="entry name" value="Nucleotide-diphospho-sugar transferases"/>
    <property type="match status" value="1"/>
</dbReference>
<comment type="caution">
    <text evidence="2">The sequence shown here is derived from an EMBL/GenBank/DDBJ whole genome shotgun (WGS) entry which is preliminary data.</text>
</comment>
<reference evidence="2" key="1">
    <citation type="submission" date="2020-09" db="EMBL/GenBank/DDBJ databases">
        <authorList>
            <person name="Kim M.K."/>
        </authorList>
    </citation>
    <scope>NUCLEOTIDE SEQUENCE</scope>
    <source>
        <strain evidence="2">BT702</strain>
    </source>
</reference>
<dbReference type="EMBL" id="JACWZY010000016">
    <property type="protein sequence ID" value="MBD2702693.1"/>
    <property type="molecule type" value="Genomic_DNA"/>
</dbReference>
<dbReference type="Proteomes" id="UP000598820">
    <property type="component" value="Unassembled WGS sequence"/>
</dbReference>